<dbReference type="PaxDb" id="6239-Y55F3AM.9a"/>
<evidence type="ECO:0000259" key="4">
    <source>
        <dbReference type="Pfam" id="PF04424"/>
    </source>
</evidence>
<dbReference type="STRING" id="6239.Y55F3AM.9a.1"/>
<comment type="similarity">
    <text evidence="1 2">Belongs to the MINDY deubiquitinase family. FAM63 subfamily.</text>
</comment>
<organism evidence="5 6">
    <name type="scientific">Caenorhabditis elegans</name>
    <dbReference type="NCBI Taxonomy" id="6239"/>
    <lineage>
        <taxon>Eukaryota</taxon>
        <taxon>Metazoa</taxon>
        <taxon>Ecdysozoa</taxon>
        <taxon>Nematoda</taxon>
        <taxon>Chromadorea</taxon>
        <taxon>Rhabditida</taxon>
        <taxon>Rhabditina</taxon>
        <taxon>Rhabditomorpha</taxon>
        <taxon>Rhabditoidea</taxon>
        <taxon>Rhabditidae</taxon>
        <taxon>Peloderinae</taxon>
        <taxon>Caenorhabditis</taxon>
    </lineage>
</organism>
<dbReference type="Bgee" id="WBGene00021926">
    <property type="expression patterns" value="Expressed in germ line (C elegans) and 4 other cell types or tissues"/>
</dbReference>
<reference evidence="5 6" key="1">
    <citation type="journal article" date="1998" name="Science">
        <title>Genome sequence of the nematode C. elegans: a platform for investigating biology.</title>
        <authorList>
            <consortium name="The C. elegans sequencing consortium"/>
            <person name="Sulson J.E."/>
            <person name="Waterston R."/>
        </authorList>
    </citation>
    <scope>NUCLEOTIDE SEQUENCE [LARGE SCALE GENOMIC DNA]</scope>
    <source>
        <strain evidence="5 6">Bristol N2</strain>
    </source>
</reference>
<evidence type="ECO:0000313" key="6">
    <source>
        <dbReference type="Proteomes" id="UP000001940"/>
    </source>
</evidence>
<dbReference type="GO" id="GO:1990380">
    <property type="term" value="F:K48-linked deubiquitinase activity"/>
    <property type="evidence" value="ECO:0000318"/>
    <property type="project" value="GO_Central"/>
</dbReference>
<keyword evidence="2 5" id="KW-0378">Hydrolase</keyword>
<dbReference type="GO" id="GO:0016807">
    <property type="term" value="F:cysteine-type carboxypeptidase activity"/>
    <property type="evidence" value="ECO:0000318"/>
    <property type="project" value="GO_Central"/>
</dbReference>
<dbReference type="SMR" id="Q9N370"/>
<evidence type="ECO:0000313" key="7">
    <source>
        <dbReference type="WormBase" id="Y55F3AM.9a"/>
    </source>
</evidence>
<dbReference type="ExpressionAtlas" id="Q9N370">
    <property type="expression patterns" value="baseline and differential"/>
</dbReference>
<dbReference type="RefSeq" id="NP_500023.1">
    <property type="nucleotide sequence ID" value="NM_067622.4"/>
</dbReference>
<dbReference type="AlphaFoldDB" id="Q9N370"/>
<dbReference type="OrthoDB" id="10261212at2759"/>
<keyword evidence="2" id="KW-0788">Thiol protease</keyword>
<name>Q9N370_CAEEL</name>
<dbReference type="GO" id="GO:0004843">
    <property type="term" value="F:cysteine-type deubiquitinase activity"/>
    <property type="evidence" value="ECO:0007669"/>
    <property type="project" value="UniProtKB-UniRule"/>
</dbReference>
<evidence type="ECO:0000256" key="2">
    <source>
        <dbReference type="RuleBase" id="RU367139"/>
    </source>
</evidence>
<dbReference type="EMBL" id="BX284604">
    <property type="protein sequence ID" value="CCD74067.1"/>
    <property type="molecule type" value="Genomic_DNA"/>
</dbReference>
<feature type="region of interest" description="Disordered" evidence="3">
    <location>
        <begin position="333"/>
        <end position="379"/>
    </location>
</feature>
<dbReference type="OMA" id="MHFGQQL"/>
<accession>Q9N370</accession>
<dbReference type="PhylomeDB" id="Q9N370"/>
<evidence type="ECO:0000313" key="5">
    <source>
        <dbReference type="EMBL" id="CCD74067.1"/>
    </source>
</evidence>
<dbReference type="eggNOG" id="KOG2427">
    <property type="taxonomic scope" value="Eukaryota"/>
</dbReference>
<dbReference type="GO" id="GO:0036435">
    <property type="term" value="F:K48-linked polyubiquitin modification-dependent protein binding"/>
    <property type="evidence" value="ECO:0007669"/>
    <property type="project" value="UniProtKB-UniRule"/>
</dbReference>
<dbReference type="EC" id="3.4.19.12" evidence="2"/>
<dbReference type="PeptideAtlas" id="Q9N370"/>
<evidence type="ECO:0000256" key="1">
    <source>
        <dbReference type="ARBA" id="ARBA00006616"/>
    </source>
</evidence>
<dbReference type="InterPro" id="IPR033979">
    <property type="entry name" value="MINDY_domain"/>
</dbReference>
<dbReference type="GO" id="GO:0006508">
    <property type="term" value="P:proteolysis"/>
    <property type="evidence" value="ECO:0007669"/>
    <property type="project" value="UniProtKB-KW"/>
</dbReference>
<dbReference type="HOGENOM" id="CLU_022566_5_0_1"/>
<evidence type="ECO:0007829" key="8">
    <source>
        <dbReference type="PeptideAtlas" id="Q9N370"/>
    </source>
</evidence>
<comment type="catalytic activity">
    <reaction evidence="2">
        <text>Thiol-dependent hydrolysis of ester, thioester, amide, peptide and isopeptide bonds formed by the C-terminal Gly of ubiquitin (a 76-residue protein attached to proteins as an intracellular targeting signal).</text>
        <dbReference type="EC" id="3.4.19.12"/>
    </reaction>
</comment>
<feature type="region of interest" description="Disordered" evidence="3">
    <location>
        <begin position="1"/>
        <end position="26"/>
    </location>
</feature>
<proteinExistence type="evidence at protein level"/>
<dbReference type="PANTHER" id="PTHR18063">
    <property type="entry name" value="NF-E2 INDUCIBLE PROTEIN"/>
    <property type="match status" value="1"/>
</dbReference>
<keyword evidence="8" id="KW-1267">Proteomics identification</keyword>
<keyword evidence="6" id="KW-1185">Reference proteome</keyword>
<dbReference type="GeneID" id="176920"/>
<gene>
    <name evidence="5" type="ORF">CELE_Y55F3AM.9</name>
    <name evidence="5 7" type="ORF">Y55F3AM.9</name>
</gene>
<dbReference type="InParanoid" id="Q9N370"/>
<sequence length="379" mass="42020">MELKDGESAGNAENDVEIENPEKSEKAEILQSLDKSLGKSTEESPEAKNLRYFKTKKIRFGPIEYQIVTQNINGPCPLIALINALVLKGKLTIPSSYVVTSTNLLNLLTNVILARAPPENDEKLKETFEANLGDVMNIMETLVNGLDVNVKFSAVDTFEFTPALSLFDLVSVNLYHVWLPDPQFTVLYDLIRNLNYNELVEKMCGDQSTETELLRTFYDESISQITFHGLASLMERMKDGELAVVFHNNHFSTILKRRDEIFKLVSDEGLCDEPNIVWETFSSVDGDCIFVNGDFGNFKPITPPTTHPSPESFEKLQISDNSPIEQGIEAVEHTSAHHSAPVSPQHRAPAPPAPQTARAPPETSPTRNSGAGGKSCLIM</sequence>
<dbReference type="Pfam" id="PF04424">
    <property type="entry name" value="MINDY_DUB"/>
    <property type="match status" value="1"/>
</dbReference>
<dbReference type="WormBase" id="Y55F3AM.9a">
    <property type="protein sequence ID" value="CE25491"/>
    <property type="gene ID" value="WBGene00021926"/>
</dbReference>
<dbReference type="GO" id="GO:0140934">
    <property type="term" value="F:histone deubiquitinase activity"/>
    <property type="evidence" value="ECO:0007669"/>
    <property type="project" value="UniProtKB-UniRule"/>
</dbReference>
<evidence type="ECO:0000256" key="3">
    <source>
        <dbReference type="SAM" id="MobiDB-lite"/>
    </source>
</evidence>
<dbReference type="CTD" id="176920"/>
<dbReference type="Proteomes" id="UP000001940">
    <property type="component" value="Chromosome IV"/>
</dbReference>
<dbReference type="GO" id="GO:0071944">
    <property type="term" value="C:cell periphery"/>
    <property type="evidence" value="ECO:0000318"/>
    <property type="project" value="GO_Central"/>
</dbReference>
<dbReference type="AGR" id="WB:WBGene00021926"/>
<dbReference type="InterPro" id="IPR007518">
    <property type="entry name" value="MINDY"/>
</dbReference>
<protein>
    <recommendedName>
        <fullName evidence="2">Ubiquitin carboxyl-terminal hydrolase</fullName>
        <ecNumber evidence="2">3.4.19.12</ecNumber>
    </recommendedName>
</protein>
<comment type="function">
    <text evidence="2">Hydrolase that can specifically remove 'Lys-48'-linked conjugated ubiquitin from proteins. Has exodeubiquitinase activity and has a preference for long polyubiquitin chains. May play a regulatory role at the level of protein turnover.</text>
</comment>
<dbReference type="UCSC" id="Y55F3AM.9">
    <property type="organism name" value="c. elegans"/>
</dbReference>
<dbReference type="PANTHER" id="PTHR18063:SF6">
    <property type="entry name" value="UBIQUITIN CARBOXYL-TERMINAL HYDROLASE"/>
    <property type="match status" value="1"/>
</dbReference>
<dbReference type="FunCoup" id="Q9N370">
    <property type="interactions" value="1655"/>
</dbReference>
<feature type="domain" description="MINDY deubiquitinase" evidence="4">
    <location>
        <begin position="52"/>
        <end position="295"/>
    </location>
</feature>
<keyword evidence="2" id="KW-0833">Ubl conjugation pathway</keyword>
<keyword evidence="2" id="KW-0645">Protease</keyword>